<dbReference type="InterPro" id="IPR013431">
    <property type="entry name" value="Delta_60_rpt"/>
</dbReference>
<protein>
    <submittedName>
        <fullName evidence="2">Beta-propeller uncharacterized protein DUF5122</fullName>
    </submittedName>
</protein>
<keyword evidence="3" id="KW-1185">Reference proteome</keyword>
<dbReference type="RefSeq" id="WP_166654127.1">
    <property type="nucleotide sequence ID" value="NZ_SNZH01000009.1"/>
</dbReference>
<proteinExistence type="predicted"/>
<keyword evidence="1" id="KW-0732">Signal</keyword>
<dbReference type="AlphaFoldDB" id="A0A4R6YUD2"/>
<name>A0A4R6YUD2_9GAMM</name>
<accession>A0A4R6YUD2</accession>
<dbReference type="EMBL" id="SNZH01000009">
    <property type="protein sequence ID" value="TDR42068.1"/>
    <property type="molecule type" value="Genomic_DNA"/>
</dbReference>
<evidence type="ECO:0000313" key="2">
    <source>
        <dbReference type="EMBL" id="TDR42068.1"/>
    </source>
</evidence>
<comment type="caution">
    <text evidence="2">The sequence shown here is derived from an EMBL/GenBank/DDBJ whole genome shotgun (WGS) entry which is preliminary data.</text>
</comment>
<reference evidence="2 3" key="1">
    <citation type="submission" date="2019-03" db="EMBL/GenBank/DDBJ databases">
        <title>Genomic Encyclopedia of Type Strains, Phase IV (KMG-IV): sequencing the most valuable type-strain genomes for metagenomic binning, comparative biology and taxonomic classification.</title>
        <authorList>
            <person name="Goeker M."/>
        </authorList>
    </citation>
    <scope>NUCLEOTIDE SEQUENCE [LARGE SCALE GENOMIC DNA]</scope>
    <source>
        <strain evidence="2 3">DSM 21667</strain>
    </source>
</reference>
<dbReference type="Proteomes" id="UP000295293">
    <property type="component" value="Unassembled WGS sequence"/>
</dbReference>
<sequence length="522" mass="56751">MRHFCVRSFLAARRDGHCLAVRPRPCLAAYALAAHLLTVATAATSAAPDNGDFDRSYAGRGWNTIFVDPPGRSRYDSARMLVVQYDGSIVVAGLAGRDPQYNGNGLLAAARLNPDGSRHVQWASAEDTFGGVYPGLIVWPYEFDFVAWAAAGNNPSGNQGIGFAGSGRVVTGTSVNYAKLFAVSPAGTTLNGGLGKCEVIAGGALRDFYALGAGSYSADQAHITGYVRRYSDQAYVAATCAIQRNEQKTVTVSDSLPADPPGVIGTVGIAPHFFRDGSTNYNLSQRVYRNFNSAADNDVKLCDPGRDFRTNPPGVYTNCKVFEPNLGGHLDDQLWSILPNYYSIRTTGFSMSQVQNAAGGGDDRRVLTASRPYFYQVNDSGQSYSDPEVSRSYVLGDATSPSTALSFHFPQGVYDPRGAGRIWVVMALRNYPGPDEYREIAVVRLKFSDLSLDTTFGNGTGWRRYSLDGAEVRPHAIAIDQQGRVLVAGERRYNPDSDDWDFFVMRLNDDVLFRDDFGQDTP</sequence>
<evidence type="ECO:0000256" key="1">
    <source>
        <dbReference type="SAM" id="SignalP"/>
    </source>
</evidence>
<organism evidence="2 3">
    <name type="scientific">Tahibacter aquaticus</name>
    <dbReference type="NCBI Taxonomy" id="520092"/>
    <lineage>
        <taxon>Bacteria</taxon>
        <taxon>Pseudomonadati</taxon>
        <taxon>Pseudomonadota</taxon>
        <taxon>Gammaproteobacteria</taxon>
        <taxon>Lysobacterales</taxon>
        <taxon>Rhodanobacteraceae</taxon>
        <taxon>Tahibacter</taxon>
    </lineage>
</organism>
<dbReference type="Pfam" id="PF17164">
    <property type="entry name" value="DUF5122"/>
    <property type="match status" value="1"/>
</dbReference>
<feature type="chain" id="PRO_5020203889" evidence="1">
    <location>
        <begin position="43"/>
        <end position="522"/>
    </location>
</feature>
<feature type="signal peptide" evidence="1">
    <location>
        <begin position="1"/>
        <end position="42"/>
    </location>
</feature>
<gene>
    <name evidence="2" type="ORF">DFR29_109124</name>
</gene>
<evidence type="ECO:0000313" key="3">
    <source>
        <dbReference type="Proteomes" id="UP000295293"/>
    </source>
</evidence>